<dbReference type="AlphaFoldDB" id="A0A667YML7"/>
<dbReference type="InParanoid" id="A0A667YML7"/>
<dbReference type="PANTHER" id="PTHR40472:SF7">
    <property type="entry name" value="PROTEIN RAPUNZEL"/>
    <property type="match status" value="1"/>
</dbReference>
<evidence type="ECO:0000313" key="2">
    <source>
        <dbReference type="Ensembl" id="ENSMMDP00005029167.1"/>
    </source>
</evidence>
<evidence type="ECO:0000256" key="1">
    <source>
        <dbReference type="SAM" id="Phobius"/>
    </source>
</evidence>
<feature type="transmembrane region" description="Helical" evidence="1">
    <location>
        <begin position="181"/>
        <end position="198"/>
    </location>
</feature>
<proteinExistence type="predicted"/>
<name>A0A667YML7_9TELE</name>
<dbReference type="InterPro" id="IPR039051">
    <property type="entry name" value="SE-CTX-like"/>
</dbReference>
<reference evidence="2" key="2">
    <citation type="submission" date="2025-08" db="UniProtKB">
        <authorList>
            <consortium name="Ensembl"/>
        </authorList>
    </citation>
    <scope>IDENTIFICATION</scope>
</reference>
<reference evidence="2" key="1">
    <citation type="submission" date="2019-06" db="EMBL/GenBank/DDBJ databases">
        <authorList>
            <consortium name="Wellcome Sanger Institute Data Sharing"/>
        </authorList>
    </citation>
    <scope>NUCLEOTIDE SEQUENCE [LARGE SCALE GENOMIC DNA]</scope>
</reference>
<accession>A0A667YML7</accession>
<protein>
    <submittedName>
        <fullName evidence="2">Protein rapunzel-like</fullName>
    </submittedName>
</protein>
<keyword evidence="1" id="KW-1133">Transmembrane helix</keyword>
<dbReference type="Proteomes" id="UP000472263">
    <property type="component" value="Chromosome 20"/>
</dbReference>
<reference evidence="2" key="3">
    <citation type="submission" date="2025-09" db="UniProtKB">
        <authorList>
            <consortium name="Ensembl"/>
        </authorList>
    </citation>
    <scope>IDENTIFICATION</scope>
</reference>
<dbReference type="GeneTree" id="ENSGT00940000165143"/>
<sequence length="229" mass="26321">MMSEKTPEDKSNRQLIGKILGSGVSALSALSVIHPCFGVAGTAIRFIQQGLDDENIRTLQREFSSVNETLDQLSQQHHKTLLRIKKGTLDGQYATAEQNLRHHFRMYLDMMQGDPDLHEQKRNAFKERYSIDQGPKHLERLYEGVTGKSKVFSKPILGFYLEYSKGTDCARCTMEELCKRLNYLFTIGLIALMGYAAINGYDEEDLREEWAEKMREVQEKMQEALKMCK</sequence>
<dbReference type="PANTHER" id="PTHR40472">
    <property type="entry name" value="RICIN B-TYPE LECTIN DOMAIN-CONTAINING PROTEIN"/>
    <property type="match status" value="1"/>
</dbReference>
<evidence type="ECO:0000313" key="3">
    <source>
        <dbReference type="Proteomes" id="UP000472263"/>
    </source>
</evidence>
<gene>
    <name evidence="2" type="primary">LOC115379197</name>
</gene>
<keyword evidence="3" id="KW-1185">Reference proteome</keyword>
<keyword evidence="1" id="KW-0812">Transmembrane</keyword>
<dbReference type="Ensembl" id="ENSMMDT00005029856.1">
    <property type="protein sequence ID" value="ENSMMDP00005029167.1"/>
    <property type="gene ID" value="ENSMMDG00005013886.1"/>
</dbReference>
<organism evidence="2 3">
    <name type="scientific">Myripristis murdjan</name>
    <name type="common">pinecone soldierfish</name>
    <dbReference type="NCBI Taxonomy" id="586833"/>
    <lineage>
        <taxon>Eukaryota</taxon>
        <taxon>Metazoa</taxon>
        <taxon>Chordata</taxon>
        <taxon>Craniata</taxon>
        <taxon>Vertebrata</taxon>
        <taxon>Euteleostomi</taxon>
        <taxon>Actinopterygii</taxon>
        <taxon>Neopterygii</taxon>
        <taxon>Teleostei</taxon>
        <taxon>Neoteleostei</taxon>
        <taxon>Acanthomorphata</taxon>
        <taxon>Holocentriformes</taxon>
        <taxon>Holocentridae</taxon>
        <taxon>Myripristis</taxon>
    </lineage>
</organism>
<keyword evidence="1" id="KW-0472">Membrane</keyword>